<evidence type="ECO:0000313" key="2">
    <source>
        <dbReference type="EMBL" id="EDV33199.2"/>
    </source>
</evidence>
<name>B3MVD4_DROAN</name>
<dbReference type="InterPro" id="IPR026193">
    <property type="entry name" value="NDUFV3"/>
</dbReference>
<proteinExistence type="predicted"/>
<dbReference type="GO" id="GO:0045271">
    <property type="term" value="C:respiratory chain complex I"/>
    <property type="evidence" value="ECO:0007669"/>
    <property type="project" value="InterPro"/>
</dbReference>
<dbReference type="Proteomes" id="UP000007801">
    <property type="component" value="Unassembled WGS sequence"/>
</dbReference>
<dbReference type="HOGENOM" id="CLU_073941_0_0_1"/>
<evidence type="ECO:0000256" key="1">
    <source>
        <dbReference type="SAM" id="MobiDB-lite"/>
    </source>
</evidence>
<reference evidence="2 3" key="1">
    <citation type="journal article" date="2007" name="Nature">
        <title>Evolution of genes and genomes on the Drosophila phylogeny.</title>
        <authorList>
            <consortium name="Drosophila 12 Genomes Consortium"/>
            <person name="Clark A.G."/>
            <person name="Eisen M.B."/>
            <person name="Smith D.R."/>
            <person name="Bergman C.M."/>
            <person name="Oliver B."/>
            <person name="Markow T.A."/>
            <person name="Kaufman T.C."/>
            <person name="Kellis M."/>
            <person name="Gelbart W."/>
            <person name="Iyer V.N."/>
            <person name="Pollard D.A."/>
            <person name="Sackton T.B."/>
            <person name="Larracuente A.M."/>
            <person name="Singh N.D."/>
            <person name="Abad J.P."/>
            <person name="Abt D.N."/>
            <person name="Adryan B."/>
            <person name="Aguade M."/>
            <person name="Akashi H."/>
            <person name="Anderson W.W."/>
            <person name="Aquadro C.F."/>
            <person name="Ardell D.H."/>
            <person name="Arguello R."/>
            <person name="Artieri C.G."/>
            <person name="Barbash D.A."/>
            <person name="Barker D."/>
            <person name="Barsanti P."/>
            <person name="Batterham P."/>
            <person name="Batzoglou S."/>
            <person name="Begun D."/>
            <person name="Bhutkar A."/>
            <person name="Blanco E."/>
            <person name="Bosak S.A."/>
            <person name="Bradley R.K."/>
            <person name="Brand A.D."/>
            <person name="Brent M.R."/>
            <person name="Brooks A.N."/>
            <person name="Brown R.H."/>
            <person name="Butlin R.K."/>
            <person name="Caggese C."/>
            <person name="Calvi B.R."/>
            <person name="Bernardo de Carvalho A."/>
            <person name="Caspi A."/>
            <person name="Castrezana S."/>
            <person name="Celniker S.E."/>
            <person name="Chang J.L."/>
            <person name="Chapple C."/>
            <person name="Chatterji S."/>
            <person name="Chinwalla A."/>
            <person name="Civetta A."/>
            <person name="Clifton S.W."/>
            <person name="Comeron J.M."/>
            <person name="Costello J.C."/>
            <person name="Coyne J.A."/>
            <person name="Daub J."/>
            <person name="David R.G."/>
            <person name="Delcher A.L."/>
            <person name="Delehaunty K."/>
            <person name="Do C.B."/>
            <person name="Ebling H."/>
            <person name="Edwards K."/>
            <person name="Eickbush T."/>
            <person name="Evans J.D."/>
            <person name="Filipski A."/>
            <person name="Findeiss S."/>
            <person name="Freyhult E."/>
            <person name="Fulton L."/>
            <person name="Fulton R."/>
            <person name="Garcia A.C."/>
            <person name="Gardiner A."/>
            <person name="Garfield D.A."/>
            <person name="Garvin B.E."/>
            <person name="Gibson G."/>
            <person name="Gilbert D."/>
            <person name="Gnerre S."/>
            <person name="Godfrey J."/>
            <person name="Good R."/>
            <person name="Gotea V."/>
            <person name="Gravely B."/>
            <person name="Greenberg A.J."/>
            <person name="Griffiths-Jones S."/>
            <person name="Gross S."/>
            <person name="Guigo R."/>
            <person name="Gustafson E.A."/>
            <person name="Haerty W."/>
            <person name="Hahn M.W."/>
            <person name="Halligan D.L."/>
            <person name="Halpern A.L."/>
            <person name="Halter G.M."/>
            <person name="Han M.V."/>
            <person name="Heger A."/>
            <person name="Hillier L."/>
            <person name="Hinrichs A.S."/>
            <person name="Holmes I."/>
            <person name="Hoskins R.A."/>
            <person name="Hubisz M.J."/>
            <person name="Hultmark D."/>
            <person name="Huntley M.A."/>
            <person name="Jaffe D.B."/>
            <person name="Jagadeeshan S."/>
            <person name="Jeck W.R."/>
            <person name="Johnson J."/>
            <person name="Jones C.D."/>
            <person name="Jordan W.C."/>
            <person name="Karpen G.H."/>
            <person name="Kataoka E."/>
            <person name="Keightley P.D."/>
            <person name="Kheradpour P."/>
            <person name="Kirkness E.F."/>
            <person name="Koerich L.B."/>
            <person name="Kristiansen K."/>
            <person name="Kudrna D."/>
            <person name="Kulathinal R.J."/>
            <person name="Kumar S."/>
            <person name="Kwok R."/>
            <person name="Lander E."/>
            <person name="Langley C.H."/>
            <person name="Lapoint R."/>
            <person name="Lazzaro B.P."/>
            <person name="Lee S.J."/>
            <person name="Levesque L."/>
            <person name="Li R."/>
            <person name="Lin C.F."/>
            <person name="Lin M.F."/>
            <person name="Lindblad-Toh K."/>
            <person name="Llopart A."/>
            <person name="Long M."/>
            <person name="Low L."/>
            <person name="Lozovsky E."/>
            <person name="Lu J."/>
            <person name="Luo M."/>
            <person name="Machado C.A."/>
            <person name="Makalowski W."/>
            <person name="Marzo M."/>
            <person name="Matsuda M."/>
            <person name="Matzkin L."/>
            <person name="McAllister B."/>
            <person name="McBride C.S."/>
            <person name="McKernan B."/>
            <person name="McKernan K."/>
            <person name="Mendez-Lago M."/>
            <person name="Minx P."/>
            <person name="Mollenhauer M.U."/>
            <person name="Montooth K."/>
            <person name="Mount S.M."/>
            <person name="Mu X."/>
            <person name="Myers E."/>
            <person name="Negre B."/>
            <person name="Newfeld S."/>
            <person name="Nielsen R."/>
            <person name="Noor M.A."/>
            <person name="O'Grady P."/>
            <person name="Pachter L."/>
            <person name="Papaceit M."/>
            <person name="Parisi M.J."/>
            <person name="Parisi M."/>
            <person name="Parts L."/>
            <person name="Pedersen J.S."/>
            <person name="Pesole G."/>
            <person name="Phillippy A.M."/>
            <person name="Ponting C.P."/>
            <person name="Pop M."/>
            <person name="Porcelli D."/>
            <person name="Powell J.R."/>
            <person name="Prohaska S."/>
            <person name="Pruitt K."/>
            <person name="Puig M."/>
            <person name="Quesneville H."/>
            <person name="Ram K.R."/>
            <person name="Rand D."/>
            <person name="Rasmussen M.D."/>
            <person name="Reed L.K."/>
            <person name="Reenan R."/>
            <person name="Reily A."/>
            <person name="Remington K.A."/>
            <person name="Rieger T.T."/>
            <person name="Ritchie M.G."/>
            <person name="Robin C."/>
            <person name="Rogers Y.H."/>
            <person name="Rohde C."/>
            <person name="Rozas J."/>
            <person name="Rubenfield M.J."/>
            <person name="Ruiz A."/>
            <person name="Russo S."/>
            <person name="Salzberg S.L."/>
            <person name="Sanchez-Gracia A."/>
            <person name="Saranga D.J."/>
            <person name="Sato H."/>
            <person name="Schaeffer S.W."/>
            <person name="Schatz M.C."/>
            <person name="Schlenke T."/>
            <person name="Schwartz R."/>
            <person name="Segarra C."/>
            <person name="Singh R.S."/>
            <person name="Sirot L."/>
            <person name="Sirota M."/>
            <person name="Sisneros N.B."/>
            <person name="Smith C.D."/>
            <person name="Smith T.F."/>
            <person name="Spieth J."/>
            <person name="Stage D.E."/>
            <person name="Stark A."/>
            <person name="Stephan W."/>
            <person name="Strausberg R.L."/>
            <person name="Strempel S."/>
            <person name="Sturgill D."/>
            <person name="Sutton G."/>
            <person name="Sutton G.G."/>
            <person name="Tao W."/>
            <person name="Teichmann S."/>
            <person name="Tobari Y.N."/>
            <person name="Tomimura Y."/>
            <person name="Tsolas J.M."/>
            <person name="Valente V.L."/>
            <person name="Venter E."/>
            <person name="Venter J.C."/>
            <person name="Vicario S."/>
            <person name="Vieira F.G."/>
            <person name="Vilella A.J."/>
            <person name="Villasante A."/>
            <person name="Walenz B."/>
            <person name="Wang J."/>
            <person name="Wasserman M."/>
            <person name="Watts T."/>
            <person name="Wilson D."/>
            <person name="Wilson R.K."/>
            <person name="Wing R.A."/>
            <person name="Wolfner M.F."/>
            <person name="Wong A."/>
            <person name="Wong G.K."/>
            <person name="Wu C.I."/>
            <person name="Wu G."/>
            <person name="Yamamoto D."/>
            <person name="Yang H.P."/>
            <person name="Yang S.P."/>
            <person name="Yorke J.A."/>
            <person name="Yoshida K."/>
            <person name="Zdobnov E."/>
            <person name="Zhang P."/>
            <person name="Zhang Y."/>
            <person name="Zimin A.V."/>
            <person name="Baldwin J."/>
            <person name="Abdouelleil A."/>
            <person name="Abdulkadir J."/>
            <person name="Abebe A."/>
            <person name="Abera B."/>
            <person name="Abreu J."/>
            <person name="Acer S.C."/>
            <person name="Aftuck L."/>
            <person name="Alexander A."/>
            <person name="An P."/>
            <person name="Anderson E."/>
            <person name="Anderson S."/>
            <person name="Arachi H."/>
            <person name="Azer M."/>
            <person name="Bachantsang P."/>
            <person name="Barry A."/>
            <person name="Bayul T."/>
            <person name="Berlin A."/>
            <person name="Bessette D."/>
            <person name="Bloom T."/>
            <person name="Blye J."/>
            <person name="Boguslavskiy L."/>
            <person name="Bonnet C."/>
            <person name="Boukhgalter B."/>
            <person name="Bourzgui I."/>
            <person name="Brown A."/>
            <person name="Cahill P."/>
            <person name="Channer S."/>
            <person name="Cheshatsang Y."/>
            <person name="Chuda L."/>
            <person name="Citroen M."/>
            <person name="Collymore A."/>
            <person name="Cooke P."/>
            <person name="Costello M."/>
            <person name="D'Aco K."/>
            <person name="Daza R."/>
            <person name="De Haan G."/>
            <person name="DeGray S."/>
            <person name="DeMaso C."/>
            <person name="Dhargay N."/>
            <person name="Dooley K."/>
            <person name="Dooley E."/>
            <person name="Doricent M."/>
            <person name="Dorje P."/>
            <person name="Dorjee K."/>
            <person name="Dupes A."/>
            <person name="Elong R."/>
            <person name="Falk J."/>
            <person name="Farina A."/>
            <person name="Faro S."/>
            <person name="Ferguson D."/>
            <person name="Fisher S."/>
            <person name="Foley C.D."/>
            <person name="Franke A."/>
            <person name="Friedrich D."/>
            <person name="Gadbois L."/>
            <person name="Gearin G."/>
            <person name="Gearin C.R."/>
            <person name="Giannoukos G."/>
            <person name="Goode T."/>
            <person name="Graham J."/>
            <person name="Grandbois E."/>
            <person name="Grewal S."/>
            <person name="Gyaltsen K."/>
            <person name="Hafez N."/>
            <person name="Hagos B."/>
            <person name="Hall J."/>
            <person name="Henson C."/>
            <person name="Hollinger A."/>
            <person name="Honan T."/>
            <person name="Huard M.D."/>
            <person name="Hughes L."/>
            <person name="Hurhula B."/>
            <person name="Husby M.E."/>
            <person name="Kamat A."/>
            <person name="Kanga B."/>
            <person name="Kashin S."/>
            <person name="Khazanovich D."/>
            <person name="Kisner P."/>
            <person name="Lance K."/>
            <person name="Lara M."/>
            <person name="Lee W."/>
            <person name="Lennon N."/>
            <person name="Letendre F."/>
            <person name="LeVine R."/>
            <person name="Lipovsky A."/>
            <person name="Liu X."/>
            <person name="Liu J."/>
            <person name="Liu S."/>
            <person name="Lokyitsang T."/>
            <person name="Lokyitsang Y."/>
            <person name="Lubonja R."/>
            <person name="Lui A."/>
            <person name="MacDonald P."/>
            <person name="Magnisalis V."/>
            <person name="Maru K."/>
            <person name="Matthews C."/>
            <person name="McCusker W."/>
            <person name="McDonough S."/>
            <person name="Mehta T."/>
            <person name="Meldrim J."/>
            <person name="Meneus L."/>
            <person name="Mihai O."/>
            <person name="Mihalev A."/>
            <person name="Mihova T."/>
            <person name="Mittelman R."/>
            <person name="Mlenga V."/>
            <person name="Montmayeur A."/>
            <person name="Mulrain L."/>
            <person name="Navidi A."/>
            <person name="Naylor J."/>
            <person name="Negash T."/>
            <person name="Nguyen T."/>
            <person name="Nguyen N."/>
            <person name="Nicol R."/>
            <person name="Norbu C."/>
            <person name="Norbu N."/>
            <person name="Novod N."/>
            <person name="O'Neill B."/>
            <person name="Osman S."/>
            <person name="Markiewicz E."/>
            <person name="Oyono O.L."/>
            <person name="Patti C."/>
            <person name="Phunkhang P."/>
            <person name="Pierre F."/>
            <person name="Priest M."/>
            <person name="Raghuraman S."/>
            <person name="Rege F."/>
            <person name="Reyes R."/>
            <person name="Rise C."/>
            <person name="Rogov P."/>
            <person name="Ross K."/>
            <person name="Ryan E."/>
            <person name="Settipalli S."/>
            <person name="Shea T."/>
            <person name="Sherpa N."/>
            <person name="Shi L."/>
            <person name="Shih D."/>
            <person name="Sparrow T."/>
            <person name="Spaulding J."/>
            <person name="Stalker J."/>
            <person name="Stange-Thomann N."/>
            <person name="Stavropoulos S."/>
            <person name="Stone C."/>
            <person name="Strader C."/>
            <person name="Tesfaye S."/>
            <person name="Thomson T."/>
            <person name="Thoulutsang Y."/>
            <person name="Thoulutsang D."/>
            <person name="Topham K."/>
            <person name="Topping I."/>
            <person name="Tsamla T."/>
            <person name="Vassiliev H."/>
            <person name="Vo A."/>
            <person name="Wangchuk T."/>
            <person name="Wangdi T."/>
            <person name="Weiand M."/>
            <person name="Wilkinson J."/>
            <person name="Wilson A."/>
            <person name="Yadav S."/>
            <person name="Young G."/>
            <person name="Yu Q."/>
            <person name="Zembek L."/>
            <person name="Zhong D."/>
            <person name="Zimmer A."/>
            <person name="Zwirko Z."/>
            <person name="Jaffe D.B."/>
            <person name="Alvarez P."/>
            <person name="Brockman W."/>
            <person name="Butler J."/>
            <person name="Chin C."/>
            <person name="Gnerre S."/>
            <person name="Grabherr M."/>
            <person name="Kleber M."/>
            <person name="Mauceli E."/>
            <person name="MacCallum I."/>
        </authorList>
    </citation>
    <scope>NUCLEOTIDE SEQUENCE [LARGE SCALE GENOMIC DNA]</scope>
    <source>
        <strain evidence="3">Tucson 14024-0371.13</strain>
    </source>
</reference>
<gene>
    <name evidence="2" type="primary">Dana\GF21624</name>
    <name evidence="2" type="synonym">dana_GLEANR_524</name>
    <name evidence="2" type="ORF">GF21624</name>
</gene>
<sequence length="386" mass="44004">MSFKMTRSLLRPYLAPPVILRRSMAKKPSKKPSNTPRPPKDPPDDPPYKPACVSHEGFDVPPFVSPTSFRQFSGPDEKLGPGAGKAEVYKNAQYFGYHRYSFTDLINQATLMRDARDADAGIQASLEVDEDPEIAHDLEAMKNLEKECDKILQRQAKEEDEKCRIAEEKALEEMSEEELKVWCQQKEALIKEQEKKKKKEEKVKGGKSLESMSSEELVEWCKQKEAEIRKKEEEKNRNAALKKKEEALMKMCEEAELKRKCIEEQVKKECEKKACEEAEQKKKCQEAEAKKICKEAALKEKCDKEAELKKKCEEEEKKKKCEEAEQKKNCEEAEQKKKSEWRGADLGLSLGQSNNFGLGPASARPDVLIRAILRAGARASNLTQCG</sequence>
<dbReference type="OrthoDB" id="6161911at2759"/>
<feature type="compositionally biased region" description="Basic and acidic residues" evidence="1">
    <location>
        <begin position="38"/>
        <end position="47"/>
    </location>
</feature>
<keyword evidence="3" id="KW-1185">Reference proteome</keyword>
<dbReference type="InParanoid" id="B3MVD4"/>
<dbReference type="AlphaFoldDB" id="B3MVD4"/>
<dbReference type="GO" id="GO:0005739">
    <property type="term" value="C:mitochondrion"/>
    <property type="evidence" value="ECO:0007669"/>
    <property type="project" value="InterPro"/>
</dbReference>
<feature type="region of interest" description="Disordered" evidence="1">
    <location>
        <begin position="314"/>
        <end position="343"/>
    </location>
</feature>
<dbReference type="Pfam" id="PF15880">
    <property type="entry name" value="NDUFV3"/>
    <property type="match status" value="1"/>
</dbReference>
<dbReference type="EMBL" id="CH902624">
    <property type="protein sequence ID" value="EDV33199.2"/>
    <property type="molecule type" value="Genomic_DNA"/>
</dbReference>
<dbReference type="eggNOG" id="ENOG502S0RT">
    <property type="taxonomic scope" value="Eukaryota"/>
</dbReference>
<organism evidence="2 3">
    <name type="scientific">Drosophila ananassae</name>
    <name type="common">Fruit fly</name>
    <dbReference type="NCBI Taxonomy" id="7217"/>
    <lineage>
        <taxon>Eukaryota</taxon>
        <taxon>Metazoa</taxon>
        <taxon>Ecdysozoa</taxon>
        <taxon>Arthropoda</taxon>
        <taxon>Hexapoda</taxon>
        <taxon>Insecta</taxon>
        <taxon>Pterygota</taxon>
        <taxon>Neoptera</taxon>
        <taxon>Endopterygota</taxon>
        <taxon>Diptera</taxon>
        <taxon>Brachycera</taxon>
        <taxon>Muscomorpha</taxon>
        <taxon>Ephydroidea</taxon>
        <taxon>Drosophilidae</taxon>
        <taxon>Drosophila</taxon>
        <taxon>Sophophora</taxon>
    </lineage>
</organism>
<feature type="region of interest" description="Disordered" evidence="1">
    <location>
        <begin position="20"/>
        <end position="81"/>
    </location>
</feature>
<evidence type="ECO:0000313" key="3">
    <source>
        <dbReference type="Proteomes" id="UP000007801"/>
    </source>
</evidence>
<accession>B3MVD4</accession>
<protein>
    <submittedName>
        <fullName evidence="2">Uncharacterized protein</fullName>
    </submittedName>
</protein>